<keyword evidence="2" id="KW-1133">Transmembrane helix</keyword>
<keyword evidence="4" id="KW-1185">Reference proteome</keyword>
<feature type="region of interest" description="Disordered" evidence="1">
    <location>
        <begin position="312"/>
        <end position="336"/>
    </location>
</feature>
<keyword evidence="2" id="KW-0472">Membrane</keyword>
<dbReference type="AlphaFoldDB" id="A0A8E0RS41"/>
<evidence type="ECO:0000256" key="2">
    <source>
        <dbReference type="SAM" id="Phobius"/>
    </source>
</evidence>
<keyword evidence="2" id="KW-0812">Transmembrane</keyword>
<dbReference type="EMBL" id="LUCM01006041">
    <property type="protein sequence ID" value="KAA0191919.1"/>
    <property type="molecule type" value="Genomic_DNA"/>
</dbReference>
<gene>
    <name evidence="3" type="ORF">FBUS_02769</name>
</gene>
<evidence type="ECO:0000313" key="4">
    <source>
        <dbReference type="Proteomes" id="UP000728185"/>
    </source>
</evidence>
<organism evidence="3 4">
    <name type="scientific">Fasciolopsis buskii</name>
    <dbReference type="NCBI Taxonomy" id="27845"/>
    <lineage>
        <taxon>Eukaryota</taxon>
        <taxon>Metazoa</taxon>
        <taxon>Spiralia</taxon>
        <taxon>Lophotrochozoa</taxon>
        <taxon>Platyhelminthes</taxon>
        <taxon>Trematoda</taxon>
        <taxon>Digenea</taxon>
        <taxon>Plagiorchiida</taxon>
        <taxon>Echinostomata</taxon>
        <taxon>Echinostomatoidea</taxon>
        <taxon>Fasciolidae</taxon>
        <taxon>Fasciolopsis</taxon>
    </lineage>
</organism>
<reference evidence="3" key="1">
    <citation type="submission" date="2019-05" db="EMBL/GenBank/DDBJ databases">
        <title>Annotation for the trematode Fasciolopsis buski.</title>
        <authorList>
            <person name="Choi Y.-J."/>
        </authorList>
    </citation>
    <scope>NUCLEOTIDE SEQUENCE</scope>
    <source>
        <strain evidence="3">HT</strain>
        <tissue evidence="3">Whole worm</tissue>
    </source>
</reference>
<proteinExistence type="predicted"/>
<accession>A0A8E0RS41</accession>
<evidence type="ECO:0000313" key="3">
    <source>
        <dbReference type="EMBL" id="KAA0191919.1"/>
    </source>
</evidence>
<dbReference type="Proteomes" id="UP000728185">
    <property type="component" value="Unassembled WGS sequence"/>
</dbReference>
<feature type="compositionally biased region" description="Polar residues" evidence="1">
    <location>
        <begin position="324"/>
        <end position="336"/>
    </location>
</feature>
<name>A0A8E0RS41_9TREM</name>
<feature type="transmembrane region" description="Helical" evidence="2">
    <location>
        <begin position="12"/>
        <end position="32"/>
    </location>
</feature>
<evidence type="ECO:0000256" key="1">
    <source>
        <dbReference type="SAM" id="MobiDB-lite"/>
    </source>
</evidence>
<dbReference type="OrthoDB" id="6270252at2759"/>
<comment type="caution">
    <text evidence="3">The sequence shown here is derived from an EMBL/GenBank/DDBJ whole genome shotgun (WGS) entry which is preliminary data.</text>
</comment>
<protein>
    <submittedName>
        <fullName evidence="3">Uncharacterized protein</fullName>
    </submittedName>
</protein>
<sequence>MDATPKSRLSGWIPELKSILALFVGLFCVLCFKKLIVFGRRWKNIIINWGYRSLNVPSLWIADALSHSTVVSSRDPGPPAHLGLNTEKAKKQFRRLPALRLPDAWPNFLITWLYLNLSTMFSLVPAWIAAVNEELAKVSMQSNRIGGHTAPRSKGYQLELQSVLPESMPPRLSAIETSASGSTKELHFRCTFCSPCVSLQTELTMPGQNQSTDEVQRTTHILRFQNNACRVQLICAALEGGYVLLSWKLISPLIVNNLDLLTQDLAVETKLSSTDARWIKDTLYDAIQCANPRLVLSPFCATPVQKLTASRTLNPDSKWRSDPDQSSSHPRANESTHLSGCRCHVRSEQFTAQSVQIRLLSAILLEPLEPEWLSLLRLCAWRCQLRSNASLGLKSDTGGDTDQMAILAITPAAYLQSRSWPTEIPHPGKSLYPNVLPTLDTGSATSVVVWNFDAFVSTKKLNSDLLDVLLYTEPDPENDAAPQLSGHAVLPLVPSNECHAHNQHVVLVDCQFGACGADGSTIHTTTMMDGMGHLRQSTGLSGQPSVKLMLTLRVRS</sequence>
<feature type="transmembrane region" description="Helical" evidence="2">
    <location>
        <begin position="104"/>
        <end position="128"/>
    </location>
</feature>